<dbReference type="Gene3D" id="1.25.40.10">
    <property type="entry name" value="Tetratricopeptide repeat domain"/>
    <property type="match status" value="1"/>
</dbReference>
<dbReference type="EMBL" id="JBIAUT010000006">
    <property type="protein sequence ID" value="MFF4218276.1"/>
    <property type="molecule type" value="Genomic_DNA"/>
</dbReference>
<evidence type="ECO:0000313" key="2">
    <source>
        <dbReference type="Proteomes" id="UP001602123"/>
    </source>
</evidence>
<dbReference type="SUPFAM" id="SSF48452">
    <property type="entry name" value="TPR-like"/>
    <property type="match status" value="1"/>
</dbReference>
<name>A0ABW6U106_9ACTN</name>
<evidence type="ECO:0008006" key="3">
    <source>
        <dbReference type="Google" id="ProtNLM"/>
    </source>
</evidence>
<dbReference type="Proteomes" id="UP001602123">
    <property type="component" value="Unassembled WGS sequence"/>
</dbReference>
<comment type="caution">
    <text evidence="1">The sequence shown here is derived from an EMBL/GenBank/DDBJ whole genome shotgun (WGS) entry which is preliminary data.</text>
</comment>
<proteinExistence type="predicted"/>
<gene>
    <name evidence="1" type="ORF">ACFYZM_18615</name>
</gene>
<protein>
    <recommendedName>
        <fullName evidence="3">Tetratricopeptide repeat protein</fullName>
    </recommendedName>
</protein>
<organism evidence="1 2">
    <name type="scientific">Streptomyces nondiastaticus</name>
    <dbReference type="NCBI Taxonomy" id="3154512"/>
    <lineage>
        <taxon>Bacteria</taxon>
        <taxon>Bacillati</taxon>
        <taxon>Actinomycetota</taxon>
        <taxon>Actinomycetes</taxon>
        <taxon>Kitasatosporales</taxon>
        <taxon>Streptomycetaceae</taxon>
        <taxon>Streptomyces</taxon>
    </lineage>
</organism>
<keyword evidence="2" id="KW-1185">Reference proteome</keyword>
<dbReference type="InterPro" id="IPR011990">
    <property type="entry name" value="TPR-like_helical_dom_sf"/>
</dbReference>
<reference evidence="1 2" key="1">
    <citation type="submission" date="2024-10" db="EMBL/GenBank/DDBJ databases">
        <title>The Natural Products Discovery Center: Release of the First 8490 Sequenced Strains for Exploring Actinobacteria Biosynthetic Diversity.</title>
        <authorList>
            <person name="Kalkreuter E."/>
            <person name="Kautsar S.A."/>
            <person name="Yang D."/>
            <person name="Bader C.D."/>
            <person name="Teijaro C.N."/>
            <person name="Fluegel L."/>
            <person name="Davis C.M."/>
            <person name="Simpson J.R."/>
            <person name="Lauterbach L."/>
            <person name="Steele A.D."/>
            <person name="Gui C."/>
            <person name="Meng S."/>
            <person name="Li G."/>
            <person name="Viehrig K."/>
            <person name="Ye F."/>
            <person name="Su P."/>
            <person name="Kiefer A.F."/>
            <person name="Nichols A."/>
            <person name="Cepeda A.J."/>
            <person name="Yan W."/>
            <person name="Fan B."/>
            <person name="Jiang Y."/>
            <person name="Adhikari A."/>
            <person name="Zheng C.-J."/>
            <person name="Schuster L."/>
            <person name="Cowan T.M."/>
            <person name="Smanski M.J."/>
            <person name="Chevrette M.G."/>
            <person name="De Carvalho L.P.S."/>
            <person name="Shen B."/>
        </authorList>
    </citation>
    <scope>NUCLEOTIDE SEQUENCE [LARGE SCALE GENOMIC DNA]</scope>
    <source>
        <strain evidence="1 2">NPDC001650</strain>
    </source>
</reference>
<dbReference type="RefSeq" id="WP_388628368.1">
    <property type="nucleotide sequence ID" value="NZ_JBIAUT010000006.1"/>
</dbReference>
<sequence length="94" mass="10267">MLDRLRTASRHSGSPAGESEALCHLGSIYLGIADCRAAQECYGQALDACHRAGEADTLRRVTGLLLRRHATEAARPFLDRLIELSRQEPPPVCP</sequence>
<accession>A0ABW6U106</accession>
<evidence type="ECO:0000313" key="1">
    <source>
        <dbReference type="EMBL" id="MFF4218276.1"/>
    </source>
</evidence>